<dbReference type="EMBL" id="CP028811">
    <property type="protein sequence ID" value="AWA29632.1"/>
    <property type="molecule type" value="Genomic_DNA"/>
</dbReference>
<evidence type="ECO:0000313" key="1">
    <source>
        <dbReference type="EMBL" id="AWA29632.1"/>
    </source>
</evidence>
<dbReference type="SUPFAM" id="SSF48452">
    <property type="entry name" value="TPR-like"/>
    <property type="match status" value="1"/>
</dbReference>
<keyword evidence="2" id="KW-1185">Reference proteome</keyword>
<name>A0A2S0RFZ3_9FLAO</name>
<reference evidence="1 2" key="1">
    <citation type="submission" date="2018-04" db="EMBL/GenBank/DDBJ databases">
        <title>Genome sequencing of Flavobacterium sp. HYN0048.</title>
        <authorList>
            <person name="Yi H."/>
            <person name="Baek C."/>
        </authorList>
    </citation>
    <scope>NUCLEOTIDE SEQUENCE [LARGE SCALE GENOMIC DNA]</scope>
    <source>
        <strain evidence="1 2">HYN0048</strain>
    </source>
</reference>
<accession>A0A2S0RFZ3</accession>
<protein>
    <submittedName>
        <fullName evidence="1">Uncharacterized protein</fullName>
    </submittedName>
</protein>
<dbReference type="AlphaFoldDB" id="A0A2S0RFZ3"/>
<sequence>MICSPISKSVARRIFFISGCLANEKSNIFLLQKRQDMKKLLLLVLPFCGAFAQHSDIRPGEYESHSMGADFLLRIHDNQTYELVFLRGDFEKQGDTLHLNTNKAAHGDFVVTPIARDKNANALTVTFRGMTSRYFLNSVYIGTQHSDSRPPEYKSARDYIKGTDERDDEFTASTPVSVKIDKTKFLYLLNYKNYFTEDNSAKPTIISKFEIPDDVSEVDVDFDFNRMSDMKFRIYQDKEGQLVMTEGKSPLTFVFKGGDRNGTTVAKLQPQLIEDTDFAKNAGIVADRDELLEGVIEDAAPSYAFKYAIEQSFAAAQKTTAKSKDKFLVVYFDYENKRSRADFDAFIKLAETDLGYAMGEAYVESVDHFNFYLASDKDKALLAKNRLDAKKPQILVYNAAGDLIYHTSETLKKSMYFRSYNSAYADLKQADEHLKFDRTLSNKKAAAPELVKAFNAISKTERIQYETTVADSTTVDYETELEVVPAVDTVAAAYSDYARAAVIRDRDHLYKLKATPSEVRAKWLQIVQFYKKSNAYNQDYIDTGLSELLGDGFNSRLFNDNAEPDAATFDFLDYVFLQMPEIKKAEAAPHQSEDAERNDIDSVLGSFFGDHAYTADQSQQDKISAYYKKYIALSGGNPALLQAYFYFVQNGLSPKTEREYLDSYADFFNSVIKPESGVIENLDRAFGESFSDHTDWQGFKYEFSNSANTVAWYVVEHKLGKPDLEKAIRWSEVSHRIDSKNAYFLDTLAQLYYLNGQKQKAIATEERAASAAAGLDDPAVKLQYEEILEKMKKGTY</sequence>
<dbReference type="Proteomes" id="UP000244193">
    <property type="component" value="Chromosome"/>
</dbReference>
<dbReference type="KEGG" id="fmg:HYN48_05785"/>
<evidence type="ECO:0000313" key="2">
    <source>
        <dbReference type="Proteomes" id="UP000244193"/>
    </source>
</evidence>
<dbReference type="InterPro" id="IPR011990">
    <property type="entry name" value="TPR-like_helical_dom_sf"/>
</dbReference>
<proteinExistence type="predicted"/>
<gene>
    <name evidence="1" type="ORF">HYN48_05785</name>
</gene>
<organism evidence="1 2">
    <name type="scientific">Flavobacterium magnum</name>
    <dbReference type="NCBI Taxonomy" id="2162713"/>
    <lineage>
        <taxon>Bacteria</taxon>
        <taxon>Pseudomonadati</taxon>
        <taxon>Bacteroidota</taxon>
        <taxon>Flavobacteriia</taxon>
        <taxon>Flavobacteriales</taxon>
        <taxon>Flavobacteriaceae</taxon>
        <taxon>Flavobacterium</taxon>
    </lineage>
</organism>